<organism evidence="2 3">
    <name type="scientific">Nitratidesulfovibrio oxamicus</name>
    <dbReference type="NCBI Taxonomy" id="32016"/>
    <lineage>
        <taxon>Bacteria</taxon>
        <taxon>Pseudomonadati</taxon>
        <taxon>Thermodesulfobacteriota</taxon>
        <taxon>Desulfovibrionia</taxon>
        <taxon>Desulfovibrionales</taxon>
        <taxon>Desulfovibrionaceae</taxon>
        <taxon>Nitratidesulfovibrio</taxon>
    </lineage>
</organism>
<feature type="domain" description="Glutaredoxin" evidence="1">
    <location>
        <begin position="8"/>
        <end position="69"/>
    </location>
</feature>
<protein>
    <submittedName>
        <fullName evidence="2">Glutaredoxin family protein</fullName>
    </submittedName>
</protein>
<accession>A0ABS0J5M4</accession>
<reference evidence="2 3" key="1">
    <citation type="submission" date="2019-08" db="EMBL/GenBank/DDBJ databases">
        <authorList>
            <person name="Luo N."/>
        </authorList>
    </citation>
    <scope>NUCLEOTIDE SEQUENCE [LARGE SCALE GENOMIC DNA]</scope>
    <source>
        <strain evidence="2 3">NCIMB 9442</strain>
    </source>
</reference>
<dbReference type="Gene3D" id="3.40.30.10">
    <property type="entry name" value="Glutaredoxin"/>
    <property type="match status" value="1"/>
</dbReference>
<dbReference type="SUPFAM" id="SSF52833">
    <property type="entry name" value="Thioredoxin-like"/>
    <property type="match status" value="1"/>
</dbReference>
<comment type="caution">
    <text evidence="2">The sequence shown here is derived from an EMBL/GenBank/DDBJ whole genome shotgun (WGS) entry which is preliminary data.</text>
</comment>
<evidence type="ECO:0000313" key="3">
    <source>
        <dbReference type="Proteomes" id="UP001194469"/>
    </source>
</evidence>
<dbReference type="PROSITE" id="PS51354">
    <property type="entry name" value="GLUTAREDOXIN_2"/>
    <property type="match status" value="1"/>
</dbReference>
<dbReference type="RefSeq" id="WP_015946553.1">
    <property type="nucleotide sequence ID" value="NZ_VRYY01000354.1"/>
</dbReference>
<dbReference type="InterPro" id="IPR002109">
    <property type="entry name" value="Glutaredoxin"/>
</dbReference>
<dbReference type="Pfam" id="PF00462">
    <property type="entry name" value="Glutaredoxin"/>
    <property type="match status" value="1"/>
</dbReference>
<keyword evidence="3" id="KW-1185">Reference proteome</keyword>
<dbReference type="InterPro" id="IPR011767">
    <property type="entry name" value="GLR_AS"/>
</dbReference>
<proteinExistence type="predicted"/>
<dbReference type="PROSITE" id="PS00195">
    <property type="entry name" value="GLUTAREDOXIN_1"/>
    <property type="match status" value="1"/>
</dbReference>
<evidence type="ECO:0000259" key="1">
    <source>
        <dbReference type="Pfam" id="PF00462"/>
    </source>
</evidence>
<dbReference type="CDD" id="cd02976">
    <property type="entry name" value="NrdH"/>
    <property type="match status" value="1"/>
</dbReference>
<sequence>MSDDSNEVKLFALSTCVHCKNTKQYLEEHGVDYKCVFVDQLEGDERKAVLEEIRAHNPKLSFPTLVCGNGRVIVGFHKEDIKEALHL</sequence>
<evidence type="ECO:0000313" key="2">
    <source>
        <dbReference type="EMBL" id="MBG3877721.1"/>
    </source>
</evidence>
<dbReference type="Proteomes" id="UP001194469">
    <property type="component" value="Unassembled WGS sequence"/>
</dbReference>
<gene>
    <name evidence="2" type="ORF">FVW20_12030</name>
</gene>
<dbReference type="InterPro" id="IPR036249">
    <property type="entry name" value="Thioredoxin-like_sf"/>
</dbReference>
<name>A0ABS0J5M4_9BACT</name>
<dbReference type="EMBL" id="VRYY01000354">
    <property type="protein sequence ID" value="MBG3877721.1"/>
    <property type="molecule type" value="Genomic_DNA"/>
</dbReference>